<keyword evidence="3" id="KW-1185">Reference proteome</keyword>
<keyword evidence="1" id="KW-0812">Transmembrane</keyword>
<evidence type="ECO:0000256" key="1">
    <source>
        <dbReference type="SAM" id="Phobius"/>
    </source>
</evidence>
<reference evidence="2 3" key="1">
    <citation type="journal article" date="2005" name="Science">
        <title>Genome of the host-cell transforming parasite Theileria annulata compared with T. parva.</title>
        <authorList>
            <person name="Pain A."/>
            <person name="Renauld H."/>
            <person name="Berriman M."/>
            <person name="Murphy L."/>
            <person name="Yeats C.A."/>
            <person name="Weir W."/>
            <person name="Kerhornou A."/>
            <person name="Aslett M."/>
            <person name="Bishop R."/>
            <person name="Bouchier C."/>
            <person name="Cochet M."/>
            <person name="Coulson R.M.R."/>
            <person name="Cronin A."/>
            <person name="de Villiers E.P."/>
            <person name="Fraser A."/>
            <person name="Fosker N."/>
            <person name="Gardner M."/>
            <person name="Goble A."/>
            <person name="Griffiths-Jones S."/>
            <person name="Harris D.E."/>
            <person name="Katzer F."/>
            <person name="Larke N."/>
            <person name="Lord A."/>
            <person name="Maser P."/>
            <person name="McKellar S."/>
            <person name="Mooney P."/>
            <person name="Morton F."/>
            <person name="Nene V."/>
            <person name="O'Neil S."/>
            <person name="Price C."/>
            <person name="Quail M.A."/>
            <person name="Rabbinowitsch E."/>
            <person name="Rawlings N.D."/>
            <person name="Rutter S."/>
            <person name="Saunders D."/>
            <person name="Seeger K."/>
            <person name="Shah T."/>
            <person name="Squares R."/>
            <person name="Squares S."/>
            <person name="Tivey A."/>
            <person name="Walker A.R."/>
            <person name="Woodward J."/>
            <person name="Dobbelaere D.A.E."/>
            <person name="Langsley G."/>
            <person name="Rajandream M.A."/>
            <person name="McKeever D."/>
            <person name="Shiels B."/>
            <person name="Tait A."/>
            <person name="Barrell B.G."/>
            <person name="Hall N."/>
        </authorList>
    </citation>
    <scope>NUCLEOTIDE SEQUENCE [LARGE SCALE GENOMIC DNA]</scope>
    <source>
        <strain evidence="3">Ankara</strain>
    </source>
</reference>
<dbReference type="RefSeq" id="XP_955522.1">
    <property type="nucleotide sequence ID" value="XM_950429.1"/>
</dbReference>
<feature type="transmembrane region" description="Helical" evidence="1">
    <location>
        <begin position="6"/>
        <end position="25"/>
    </location>
</feature>
<keyword evidence="1" id="KW-0472">Membrane</keyword>
<dbReference type="OrthoDB" id="361589at2759"/>
<evidence type="ECO:0000313" key="3">
    <source>
        <dbReference type="Proteomes" id="UP000001950"/>
    </source>
</evidence>
<proteinExistence type="predicted"/>
<sequence>MLGRRWIVLLSLTGLVLLAYILWFYGKLIKSTGDRSKIYLSFAKGKNKNLDGNEMSNIKRKLLTSVSKNSKIHLKGKVPKDLEFDISKTRDYGNNGYIKIISDTYIQVPGFKGFTHVLKNKSKVSKYLFQDLEQQGLPTDQQFDAFLIFFKESNLDQLPFIVCPITSIDNMTYECYLRDPSDHWFKNDSLSEIEITDPKFGEKASKIVYNHYGLDGSSNSDMEPTNEDEEDLIDIEDTLSISSVPEDSDTSENFEFDISKTDGNDGSTRIIEGTYIQVPGFKGFTHVLKNKSKVSKYLFQDLEQQGLPTDQQFDAFLIFFKESNLDQLPFIVCPITSIDNMTYECYLRDPSDHWFKNDSLSEIEITDPKFGEKASKIVYNHYGLDGSSNSDMEPTNEDEEDLIDIEDTLSISSVPEDSDTSENFEFDISKTDGNDGSTRIIEGTYIQVPGFKGFTHVLKNKSKVSKYLFQDLEQQGLPTDQQFDAFLIFFKESNLDQLPFIVCPITSIDNMTYECYLRDPSDHWFKNDSLSEIEITDPKFGEKASKIVRQHYEI</sequence>
<dbReference type="EMBL" id="CR940352">
    <property type="protein sequence ID" value="CAI76046.1"/>
    <property type="molecule type" value="Genomic_DNA"/>
</dbReference>
<keyword evidence="1" id="KW-1133">Transmembrane helix</keyword>
<dbReference type="OMA" id="TYECYLR"/>
<evidence type="ECO:0000313" key="2">
    <source>
        <dbReference type="EMBL" id="CAI76046.1"/>
    </source>
</evidence>
<gene>
    <name evidence="2" type="ORF">TA17445</name>
</gene>
<name>Q4UAV5_THEAN</name>
<accession>Q4UAV5</accession>
<dbReference type="Proteomes" id="UP000001950">
    <property type="component" value="Chromosome 3"/>
</dbReference>
<dbReference type="GeneID" id="3865322"/>
<organism evidence="2 3">
    <name type="scientific">Theileria annulata</name>
    <dbReference type="NCBI Taxonomy" id="5874"/>
    <lineage>
        <taxon>Eukaryota</taxon>
        <taxon>Sar</taxon>
        <taxon>Alveolata</taxon>
        <taxon>Apicomplexa</taxon>
        <taxon>Aconoidasida</taxon>
        <taxon>Piroplasmida</taxon>
        <taxon>Theileriidae</taxon>
        <taxon>Theileria</taxon>
    </lineage>
</organism>
<dbReference type="AlphaFoldDB" id="Q4UAV5"/>
<dbReference type="eggNOG" id="ENOG502TN8W">
    <property type="taxonomic scope" value="Eukaryota"/>
</dbReference>
<dbReference type="InParanoid" id="Q4UAV5"/>
<protein>
    <submittedName>
        <fullName evidence="2">Uncharacterized protein</fullName>
    </submittedName>
</protein>
<dbReference type="VEuPathDB" id="PiroplasmaDB:TA17445"/>
<dbReference type="KEGG" id="tan:TA17445"/>